<feature type="compositionally biased region" description="Polar residues" evidence="2">
    <location>
        <begin position="127"/>
        <end position="138"/>
    </location>
</feature>
<dbReference type="PANTHER" id="PTHR48081:SF33">
    <property type="entry name" value="KYNURENINE FORMAMIDASE"/>
    <property type="match status" value="1"/>
</dbReference>
<feature type="domain" description="BD-FAE-like" evidence="4">
    <location>
        <begin position="254"/>
        <end position="301"/>
    </location>
</feature>
<dbReference type="EMBL" id="SJPM01000004">
    <property type="protein sequence ID" value="TWT97377.1"/>
    <property type="molecule type" value="Genomic_DNA"/>
</dbReference>
<keyword evidence="3" id="KW-0472">Membrane</keyword>
<protein>
    <submittedName>
        <fullName evidence="5">Alpha/beta hydrolase family protein</fullName>
    </submittedName>
</protein>
<evidence type="ECO:0000256" key="1">
    <source>
        <dbReference type="ARBA" id="ARBA00022801"/>
    </source>
</evidence>
<gene>
    <name evidence="5" type="ORF">Pla100_25290</name>
</gene>
<accession>A0A5C6AD90</accession>
<evidence type="ECO:0000313" key="5">
    <source>
        <dbReference type="EMBL" id="TWT97377.1"/>
    </source>
</evidence>
<evidence type="ECO:0000259" key="4">
    <source>
        <dbReference type="Pfam" id="PF20434"/>
    </source>
</evidence>
<dbReference type="InterPro" id="IPR018247">
    <property type="entry name" value="EF_Hand_1_Ca_BS"/>
</dbReference>
<reference evidence="5 6" key="1">
    <citation type="submission" date="2019-02" db="EMBL/GenBank/DDBJ databases">
        <title>Deep-cultivation of Planctomycetes and their phenomic and genomic characterization uncovers novel biology.</title>
        <authorList>
            <person name="Wiegand S."/>
            <person name="Jogler M."/>
            <person name="Boedeker C."/>
            <person name="Pinto D."/>
            <person name="Vollmers J."/>
            <person name="Rivas-Marin E."/>
            <person name="Kohn T."/>
            <person name="Peeters S.H."/>
            <person name="Heuer A."/>
            <person name="Rast P."/>
            <person name="Oberbeckmann S."/>
            <person name="Bunk B."/>
            <person name="Jeske O."/>
            <person name="Meyerdierks A."/>
            <person name="Storesund J.E."/>
            <person name="Kallscheuer N."/>
            <person name="Luecker S."/>
            <person name="Lage O.M."/>
            <person name="Pohl T."/>
            <person name="Merkel B.J."/>
            <person name="Hornburger P."/>
            <person name="Mueller R.-W."/>
            <person name="Bruemmer F."/>
            <person name="Labrenz M."/>
            <person name="Spormann A.M."/>
            <person name="Op Den Camp H."/>
            <person name="Overmann J."/>
            <person name="Amann R."/>
            <person name="Jetten M.S.M."/>
            <person name="Mascher T."/>
            <person name="Medema M.H."/>
            <person name="Devos D.P."/>
            <person name="Kaster A.-K."/>
            <person name="Ovreas L."/>
            <person name="Rohde M."/>
            <person name="Galperin M.Y."/>
            <person name="Jogler C."/>
        </authorList>
    </citation>
    <scope>NUCLEOTIDE SEQUENCE [LARGE SCALE GENOMIC DNA]</scope>
    <source>
        <strain evidence="5 6">Pla100</strain>
    </source>
</reference>
<evidence type="ECO:0000256" key="2">
    <source>
        <dbReference type="SAM" id="MobiDB-lite"/>
    </source>
</evidence>
<feature type="transmembrane region" description="Helical" evidence="3">
    <location>
        <begin position="45"/>
        <end position="63"/>
    </location>
</feature>
<dbReference type="Proteomes" id="UP000316213">
    <property type="component" value="Unassembled WGS sequence"/>
</dbReference>
<proteinExistence type="predicted"/>
<dbReference type="PROSITE" id="PS00018">
    <property type="entry name" value="EF_HAND_1"/>
    <property type="match status" value="1"/>
</dbReference>
<comment type="caution">
    <text evidence="5">The sequence shown here is derived from an EMBL/GenBank/DDBJ whole genome shotgun (WGS) entry which is preliminary data.</text>
</comment>
<dbReference type="InterPro" id="IPR049492">
    <property type="entry name" value="BD-FAE-like_dom"/>
</dbReference>
<evidence type="ECO:0000256" key="3">
    <source>
        <dbReference type="SAM" id="Phobius"/>
    </source>
</evidence>
<keyword evidence="6" id="KW-1185">Reference proteome</keyword>
<dbReference type="GO" id="GO:0016787">
    <property type="term" value="F:hydrolase activity"/>
    <property type="evidence" value="ECO:0007669"/>
    <property type="project" value="UniProtKB-KW"/>
</dbReference>
<dbReference type="SUPFAM" id="SSF53474">
    <property type="entry name" value="alpha/beta-Hydrolases"/>
    <property type="match status" value="1"/>
</dbReference>
<dbReference type="Gene3D" id="3.40.50.1820">
    <property type="entry name" value="alpha/beta hydrolase"/>
    <property type="match status" value="1"/>
</dbReference>
<dbReference type="AlphaFoldDB" id="A0A5C6AD90"/>
<dbReference type="PANTHER" id="PTHR48081">
    <property type="entry name" value="AB HYDROLASE SUPERFAMILY PROTEIN C4A8.06C"/>
    <property type="match status" value="1"/>
</dbReference>
<name>A0A5C6AD90_9BACT</name>
<feature type="domain" description="BD-FAE-like" evidence="4">
    <location>
        <begin position="172"/>
        <end position="233"/>
    </location>
</feature>
<feature type="region of interest" description="Disordered" evidence="2">
    <location>
        <begin position="116"/>
        <end position="138"/>
    </location>
</feature>
<sequence>MKLVLCQDSTLGLATLAVWAPAPVLATKPWLAPKRLILKLKLDKALVAFTIVVSLFATNAFAIEVPKRVQKKILAAAPEIDLNRDGEVTAEELISSREKLPENMRVMLDLYLGTQGDSPKESEPVKHTTTLPKPPDSNGTTPFLDPIFEYQEIENITYCTAKSGDTTMPLLLDIYRPVASPQLPTKLPAMILAFGGGWRKGSKDVKYIRDLCGYYAQRGYVAISIQYRIEKDNPPALPGPAPNPEGNDQFRLINAAFQDTCDAVRWVRANASSYNIDPKRIGIGGVSAGAFNALHTAFSDDEITGPDAKVAAVISLMGAIVASHIDENDPPVFIAHGTRDNVAPYAMVKNMVQQLEKVNAEYSFYPVDGVAHRLQTILEAEFDGKSVADHSLGFCFEAMKLGELIKESR</sequence>
<keyword evidence="3" id="KW-1133">Transmembrane helix</keyword>
<dbReference type="InterPro" id="IPR050300">
    <property type="entry name" value="GDXG_lipolytic_enzyme"/>
</dbReference>
<dbReference type="InterPro" id="IPR029058">
    <property type="entry name" value="AB_hydrolase_fold"/>
</dbReference>
<organism evidence="5 6">
    <name type="scientific">Neorhodopirellula pilleata</name>
    <dbReference type="NCBI Taxonomy" id="2714738"/>
    <lineage>
        <taxon>Bacteria</taxon>
        <taxon>Pseudomonadati</taxon>
        <taxon>Planctomycetota</taxon>
        <taxon>Planctomycetia</taxon>
        <taxon>Pirellulales</taxon>
        <taxon>Pirellulaceae</taxon>
        <taxon>Neorhodopirellula</taxon>
    </lineage>
</organism>
<evidence type="ECO:0000313" key="6">
    <source>
        <dbReference type="Proteomes" id="UP000316213"/>
    </source>
</evidence>
<dbReference type="Pfam" id="PF20434">
    <property type="entry name" value="BD-FAE"/>
    <property type="match status" value="2"/>
</dbReference>
<keyword evidence="3" id="KW-0812">Transmembrane</keyword>
<keyword evidence="1 5" id="KW-0378">Hydrolase</keyword>